<dbReference type="Gene3D" id="1.10.601.10">
    <property type="entry name" value="RNA Polymerase Primary Sigma Factor"/>
    <property type="match status" value="1"/>
</dbReference>
<feature type="region of interest" description="Sigma-70 factor domain-3" evidence="6">
    <location>
        <begin position="495"/>
        <end position="571"/>
    </location>
</feature>
<dbReference type="InterPro" id="IPR007631">
    <property type="entry name" value="RNA_pol_sigma_70_non-ess"/>
</dbReference>
<dbReference type="InterPro" id="IPR007127">
    <property type="entry name" value="RNA_pol_sigma_70_r1_1"/>
</dbReference>
<dbReference type="Proteomes" id="UP000000630">
    <property type="component" value="Chromosome"/>
</dbReference>
<keyword evidence="3 6" id="KW-0731">Sigma factor</keyword>
<comment type="caution">
    <text evidence="6">Lacks conserved residue(s) required for the propagation of feature annotation.</text>
</comment>
<dbReference type="InterPro" id="IPR012760">
    <property type="entry name" value="RNA_pol_sigma_RpoD_C"/>
</dbReference>
<dbReference type="GO" id="GO:0006352">
    <property type="term" value="P:DNA-templated transcription initiation"/>
    <property type="evidence" value="ECO:0007669"/>
    <property type="project" value="UniProtKB-UniRule"/>
</dbReference>
<dbReference type="KEGG" id="acn:ACIS_00814"/>
<reference evidence="11 12" key="1">
    <citation type="journal article" date="2010" name="J. Bacteriol.">
        <title>Complete genome sequence of Anaplasma marginale subsp. centrale.</title>
        <authorList>
            <person name="Herndon D.R."/>
            <person name="Palmer G.H."/>
            <person name="Shkap V."/>
            <person name="Knowles D.P. Jr."/>
            <person name="Brayton K.A."/>
        </authorList>
    </citation>
    <scope>NUCLEOTIDE SEQUENCE [LARGE SCALE GENOMIC DNA]</scope>
    <source>
        <strain evidence="11 12">Israel</strain>
    </source>
</reference>
<feature type="region of interest" description="Disordered" evidence="8">
    <location>
        <begin position="200"/>
        <end position="240"/>
    </location>
</feature>
<evidence type="ECO:0000256" key="7">
    <source>
        <dbReference type="SAM" id="Coils"/>
    </source>
</evidence>
<keyword evidence="7" id="KW-0175">Coiled coil</keyword>
<dbReference type="InterPro" id="IPR013325">
    <property type="entry name" value="RNA_pol_sigma_r2"/>
</dbReference>
<comment type="subunit">
    <text evidence="6">Interacts transiently with the RNA polymerase catalytic core.</text>
</comment>
<dbReference type="HOGENOM" id="CLU_014793_7_1_5"/>
<keyword evidence="1 6" id="KW-0963">Cytoplasm</keyword>
<dbReference type="EMBL" id="CP001759">
    <property type="protein sequence ID" value="ACZ49353.1"/>
    <property type="molecule type" value="Genomic_DNA"/>
</dbReference>
<dbReference type="GO" id="GO:0005737">
    <property type="term" value="C:cytoplasm"/>
    <property type="evidence" value="ECO:0007669"/>
    <property type="project" value="UniProtKB-SubCell"/>
</dbReference>
<dbReference type="Pfam" id="PF04546">
    <property type="entry name" value="Sigma70_ner"/>
    <property type="match status" value="1"/>
</dbReference>
<dbReference type="InterPro" id="IPR028630">
    <property type="entry name" value="Sigma70_RpoD"/>
</dbReference>
<dbReference type="PANTHER" id="PTHR30603:SF60">
    <property type="entry name" value="RNA POLYMERASE SIGMA FACTOR RPOD"/>
    <property type="match status" value="1"/>
</dbReference>
<dbReference type="InterPro" id="IPR007630">
    <property type="entry name" value="RNA_pol_sigma70_r4"/>
</dbReference>
<evidence type="ECO:0000256" key="8">
    <source>
        <dbReference type="SAM" id="MobiDB-lite"/>
    </source>
</evidence>
<evidence type="ECO:0000259" key="9">
    <source>
        <dbReference type="PROSITE" id="PS00715"/>
    </source>
</evidence>
<dbReference type="Pfam" id="PF04539">
    <property type="entry name" value="Sigma70_r3"/>
    <property type="match status" value="1"/>
</dbReference>
<dbReference type="STRING" id="574556.ACIS_00814"/>
<sequence>MWGVAHISPTGGLLGCPLRSDYPLIVWFSFVGFVMDKELVKNLITKGIKQGGVITFDDISDALSDDDVVSSESIDETISLLQDSGIGVLEQSDEEEADAAVSEENAAKDEEDESGMRSLDFGQTDDPIRMYLCEMSSVELLSREGEIEIAKRIKSEKVNMLRSLIEAPMVLRTFMSWRDDLVNQQVMLRDLIDLDANYRGGAPQQEFEEGEEYGEREMADPEDSDVGHEGSDDDDEGEDASVGNASILEMESALLPKVISILDATIESAEKILEMKKRKRDSGKCDEKAYNELHENIWELVSQMKLSDPAVLSVTQQIYNLSKAIAAEEVALMSLVESYGVDRKSFLEAYNNNTVFEQADASPEWKNLLEKEKKTLTDIQNKVRLLSGEDSPGSFKALVAKIQKHERTANKAKQEMIKANLRLVVSIAKKYSNRGLQFLDLVQEGNIGLMKAVDKFDYKRGYKFSTYATWWVRQAITRAIADQARTIRIPVHMIETVNKINRTLRQMLHEIGREPTLEELSARLGMNVEKIRKVMKIVKDPVSLESPIGDDDSSTFGDCIEDKRAVKPENAAVLADLREITTKVLSTLTPKEERILRMRFGIGKGGKDHTLEEVGKLFNVTRERIRQIEAKALRKLRHPSRARKLRGFF</sequence>
<evidence type="ECO:0000256" key="1">
    <source>
        <dbReference type="ARBA" id="ARBA00022490"/>
    </source>
</evidence>
<accession>D1ASA0</accession>
<protein>
    <recommendedName>
        <fullName evidence="6">RNA polymerase sigma factor RpoD</fullName>
    </recommendedName>
    <alternativeName>
        <fullName evidence="6">Sigma-70</fullName>
    </alternativeName>
</protein>
<gene>
    <name evidence="6 11" type="primary">rpoD</name>
    <name evidence="11" type="ordered locus">ACIS_00814</name>
</gene>
<keyword evidence="4 6" id="KW-0238">DNA-binding</keyword>
<feature type="DNA-binding region" description="H-T-H motif" evidence="6">
    <location>
        <begin position="611"/>
        <end position="630"/>
    </location>
</feature>
<evidence type="ECO:0000313" key="12">
    <source>
        <dbReference type="Proteomes" id="UP000000630"/>
    </source>
</evidence>
<dbReference type="InterPro" id="IPR036388">
    <property type="entry name" value="WH-like_DNA-bd_sf"/>
</dbReference>
<feature type="compositionally biased region" description="Basic and acidic residues" evidence="8">
    <location>
        <begin position="213"/>
        <end position="230"/>
    </location>
</feature>
<dbReference type="Pfam" id="PF03979">
    <property type="entry name" value="Sigma70_r1_1"/>
    <property type="match status" value="1"/>
</dbReference>
<comment type="function">
    <text evidence="6">Sigma factors are initiation factors that promote the attachment of RNA polymerase to specific initiation sites and are then released. This sigma factor is the primary sigma factor during exponential growth.</text>
</comment>
<keyword evidence="2 6" id="KW-0805">Transcription regulation</keyword>
<comment type="similarity">
    <text evidence="6">Belongs to the sigma-70 factor family. RpoD/SigA subfamily.</text>
</comment>
<dbReference type="PANTHER" id="PTHR30603">
    <property type="entry name" value="RNA POLYMERASE SIGMA FACTOR RPO"/>
    <property type="match status" value="1"/>
</dbReference>
<evidence type="ECO:0000256" key="3">
    <source>
        <dbReference type="ARBA" id="ARBA00023082"/>
    </source>
</evidence>
<dbReference type="PROSITE" id="PS00716">
    <property type="entry name" value="SIGMA70_2"/>
    <property type="match status" value="1"/>
</dbReference>
<feature type="domain" description="RNA polymerase sigma-70" evidence="9">
    <location>
        <begin position="440"/>
        <end position="453"/>
    </location>
</feature>
<feature type="domain" description="RNA polymerase sigma-70" evidence="10">
    <location>
        <begin position="610"/>
        <end position="636"/>
    </location>
</feature>
<evidence type="ECO:0000256" key="2">
    <source>
        <dbReference type="ARBA" id="ARBA00023015"/>
    </source>
</evidence>
<dbReference type="HAMAP" id="MF_00963">
    <property type="entry name" value="Sigma70_RpoD_SigA"/>
    <property type="match status" value="1"/>
</dbReference>
<dbReference type="GO" id="GO:0016987">
    <property type="term" value="F:sigma factor activity"/>
    <property type="evidence" value="ECO:0007669"/>
    <property type="project" value="UniProtKB-UniRule"/>
</dbReference>
<proteinExistence type="inferred from homology"/>
<dbReference type="Pfam" id="PF04545">
    <property type="entry name" value="Sigma70_r4"/>
    <property type="match status" value="1"/>
</dbReference>
<evidence type="ECO:0000256" key="5">
    <source>
        <dbReference type="ARBA" id="ARBA00023163"/>
    </source>
</evidence>
<dbReference type="PROSITE" id="PS00715">
    <property type="entry name" value="SIGMA70_1"/>
    <property type="match status" value="1"/>
</dbReference>
<evidence type="ECO:0000256" key="6">
    <source>
        <dbReference type="HAMAP-Rule" id="MF_00963"/>
    </source>
</evidence>
<keyword evidence="5 6" id="KW-0804">Transcription</keyword>
<dbReference type="CDD" id="cd06171">
    <property type="entry name" value="Sigma70_r4"/>
    <property type="match status" value="1"/>
</dbReference>
<evidence type="ECO:0000313" key="11">
    <source>
        <dbReference type="EMBL" id="ACZ49353.1"/>
    </source>
</evidence>
<dbReference type="InterPro" id="IPR007627">
    <property type="entry name" value="RNA_pol_sigma70_r2"/>
</dbReference>
<feature type="region of interest" description="Disordered" evidence="8">
    <location>
        <begin position="92"/>
        <end position="119"/>
    </location>
</feature>
<dbReference type="PRINTS" id="PR00046">
    <property type="entry name" value="SIGMA70FCT"/>
</dbReference>
<feature type="coiled-coil region" evidence="7">
    <location>
        <begin position="369"/>
        <end position="422"/>
    </location>
</feature>
<dbReference type="NCBIfam" id="NF004208">
    <property type="entry name" value="PRK05658.1"/>
    <property type="match status" value="1"/>
</dbReference>
<dbReference type="Pfam" id="PF04542">
    <property type="entry name" value="Sigma70_r2"/>
    <property type="match status" value="1"/>
</dbReference>
<dbReference type="NCBIfam" id="TIGR02937">
    <property type="entry name" value="sigma70-ECF"/>
    <property type="match status" value="1"/>
</dbReference>
<evidence type="ECO:0000256" key="4">
    <source>
        <dbReference type="ARBA" id="ARBA00023125"/>
    </source>
</evidence>
<dbReference type="InterPro" id="IPR007624">
    <property type="entry name" value="RNA_pol_sigma70_r3"/>
</dbReference>
<comment type="subcellular location">
    <subcellularLocation>
        <location evidence="6">Cytoplasm</location>
    </subcellularLocation>
</comment>
<feature type="short sequence motif" description="Interaction with polymerase core subunit RpoC" evidence="6">
    <location>
        <begin position="440"/>
        <end position="443"/>
    </location>
</feature>
<name>D1ASA0_ANACI</name>
<dbReference type="InterPro" id="IPR009042">
    <property type="entry name" value="RNA_pol_sigma70_r1_2"/>
</dbReference>
<evidence type="ECO:0000259" key="10">
    <source>
        <dbReference type="PROSITE" id="PS00716"/>
    </source>
</evidence>
<dbReference type="InterPro" id="IPR013324">
    <property type="entry name" value="RNA_pol_sigma_r3/r4-like"/>
</dbReference>
<feature type="region of interest" description="Sigma-70 factor domain-2" evidence="6">
    <location>
        <begin position="416"/>
        <end position="486"/>
    </location>
</feature>
<keyword evidence="12" id="KW-1185">Reference proteome</keyword>
<dbReference type="Gene3D" id="1.10.10.10">
    <property type="entry name" value="Winged helix-like DNA-binding domain superfamily/Winged helix DNA-binding domain"/>
    <property type="match status" value="2"/>
</dbReference>
<dbReference type="NCBIfam" id="TIGR02393">
    <property type="entry name" value="RpoD_Cterm"/>
    <property type="match status" value="1"/>
</dbReference>
<organism evidence="11 12">
    <name type="scientific">Anaplasma centrale (strain Israel)</name>
    <name type="common">Anaplasma marginale subsp. centrale (strain Israel)</name>
    <dbReference type="NCBI Taxonomy" id="574556"/>
    <lineage>
        <taxon>Bacteria</taxon>
        <taxon>Pseudomonadati</taxon>
        <taxon>Pseudomonadota</taxon>
        <taxon>Alphaproteobacteria</taxon>
        <taxon>Rickettsiales</taxon>
        <taxon>Anaplasmataceae</taxon>
        <taxon>Anaplasma</taxon>
    </lineage>
</organism>
<dbReference type="AlphaFoldDB" id="D1ASA0"/>
<dbReference type="InterPro" id="IPR014284">
    <property type="entry name" value="RNA_pol_sigma-70_dom"/>
</dbReference>
<dbReference type="InterPro" id="IPR050239">
    <property type="entry name" value="Sigma-70_RNA_pol_init_factors"/>
</dbReference>
<dbReference type="FunFam" id="1.10.601.10:FF:000001">
    <property type="entry name" value="RNA polymerase sigma factor SigA"/>
    <property type="match status" value="1"/>
</dbReference>
<dbReference type="InterPro" id="IPR042189">
    <property type="entry name" value="RNA_pol_sigma_70_r1_1_sf"/>
</dbReference>
<dbReference type="GO" id="GO:0003677">
    <property type="term" value="F:DNA binding"/>
    <property type="evidence" value="ECO:0007669"/>
    <property type="project" value="UniProtKB-UniRule"/>
</dbReference>
<dbReference type="SUPFAM" id="SSF88659">
    <property type="entry name" value="Sigma3 and sigma4 domains of RNA polymerase sigma factors"/>
    <property type="match status" value="2"/>
</dbReference>
<dbReference type="Gene3D" id="1.10.220.120">
    <property type="entry name" value="Sigma-70 factor, region 1.1"/>
    <property type="match status" value="1"/>
</dbReference>
<dbReference type="Pfam" id="PF00140">
    <property type="entry name" value="Sigma70_r1_2"/>
    <property type="match status" value="1"/>
</dbReference>
<dbReference type="eggNOG" id="COG0568">
    <property type="taxonomic scope" value="Bacteria"/>
</dbReference>
<dbReference type="SUPFAM" id="SSF88946">
    <property type="entry name" value="Sigma2 domain of RNA polymerase sigma factors"/>
    <property type="match status" value="1"/>
</dbReference>
<dbReference type="InterPro" id="IPR000943">
    <property type="entry name" value="RNA_pol_sigma70"/>
</dbReference>